<evidence type="ECO:0000256" key="1">
    <source>
        <dbReference type="ARBA" id="ARBA00008226"/>
    </source>
</evidence>
<evidence type="ECO:0000256" key="5">
    <source>
        <dbReference type="ARBA" id="ARBA00022917"/>
    </source>
</evidence>
<feature type="domain" description="Aminoacyl-transfer RNA synthetases class-II family profile" evidence="8">
    <location>
        <begin position="131"/>
        <end position="430"/>
    </location>
</feature>
<dbReference type="Pfam" id="PF01336">
    <property type="entry name" value="tRNA_anti-codon"/>
    <property type="match status" value="1"/>
</dbReference>
<dbReference type="SUPFAM" id="SSF55681">
    <property type="entry name" value="Class II aaRS and biotin synthetases"/>
    <property type="match status" value="1"/>
</dbReference>
<evidence type="ECO:0000313" key="9">
    <source>
        <dbReference type="EMBL" id="MBT9145096.1"/>
    </source>
</evidence>
<dbReference type="Pfam" id="PF00152">
    <property type="entry name" value="tRNA-synt_2"/>
    <property type="match status" value="1"/>
</dbReference>
<sequence>MSKVMIKDLGSFMEKKVKVSGWLYNRTSKGKLIFLLIRDGSALVQAIVSRQTLSEEQFNLADKLTQESSLEIMGVVREDNRAVGGYEIEVESLKVFQICDSYPISPKEHGVEFLTFHQHLWIRSQHISSILKIRAEIISAARNFLNSQGFYQVDTPILTPSACEGTSTLFKIDYFGEPAYLAQSGQLYNEANCMALGKVYTFGPTFRAEKSRTKRHLMEFWMLEPEMAFVEQEENMSIQEELICFIVSSVLKKCSNELTTLKRDVSFLKKVQPPFPRLTYSRAVELLREKGFDIKWGDDFGAPQETAISSLHEKPVFITHYPATIKAFYMQPDIDNPELVLCADLIASEGYGEIIGGSQRIHDYNLLKKKINEHNLPEEAYQWYLDLRKYGSVPHSGFGLGLERTVSWICGLSHIRETIAFPRMLDKIYP</sequence>
<dbReference type="SUPFAM" id="SSF50249">
    <property type="entry name" value="Nucleic acid-binding proteins"/>
    <property type="match status" value="1"/>
</dbReference>
<dbReference type="Gene3D" id="2.40.50.140">
    <property type="entry name" value="Nucleic acid-binding proteins"/>
    <property type="match status" value="1"/>
</dbReference>
<dbReference type="InterPro" id="IPR045864">
    <property type="entry name" value="aa-tRNA-synth_II/BPL/LPL"/>
</dbReference>
<keyword evidence="6 7" id="KW-0030">Aminoacyl-tRNA synthetase</keyword>
<dbReference type="PANTHER" id="PTHR22594:SF34">
    <property type="entry name" value="ASPARAGINE--TRNA LIGASE, MITOCHONDRIAL-RELATED"/>
    <property type="match status" value="1"/>
</dbReference>
<protein>
    <recommendedName>
        <fullName evidence="7">Asparagine--tRNA ligase</fullName>
        <ecNumber evidence="7">6.1.1.22</ecNumber>
    </recommendedName>
    <alternativeName>
        <fullName evidence="7">Asparaginyl-tRNA synthetase</fullName>
        <shortName evidence="7">AsnRS</shortName>
    </alternativeName>
</protein>
<comment type="similarity">
    <text evidence="1 7">Belongs to the class-II aminoacyl-tRNA synthetase family.</text>
</comment>
<dbReference type="InterPro" id="IPR004364">
    <property type="entry name" value="Aa-tRNA-synt_II"/>
</dbReference>
<dbReference type="EMBL" id="QLTW01000048">
    <property type="protein sequence ID" value="MBT9145096.1"/>
    <property type="molecule type" value="Genomic_DNA"/>
</dbReference>
<dbReference type="NCBIfam" id="NF003483">
    <property type="entry name" value="PRK05159.1"/>
    <property type="match status" value="1"/>
</dbReference>
<keyword evidence="7" id="KW-0963">Cytoplasm</keyword>
<dbReference type="HAMAP" id="MF_00534">
    <property type="entry name" value="Asn_tRNA_synth"/>
    <property type="match status" value="1"/>
</dbReference>
<name>A0A9E2BGD3_PSYF1</name>
<dbReference type="PANTHER" id="PTHR22594">
    <property type="entry name" value="ASPARTYL/LYSYL-TRNA SYNTHETASE"/>
    <property type="match status" value="1"/>
</dbReference>
<dbReference type="GO" id="GO:0006421">
    <property type="term" value="P:asparaginyl-tRNA aminoacylation"/>
    <property type="evidence" value="ECO:0007669"/>
    <property type="project" value="UniProtKB-UniRule"/>
</dbReference>
<dbReference type="Gene3D" id="3.30.930.10">
    <property type="entry name" value="Bira Bifunctional Protein, Domain 2"/>
    <property type="match status" value="1"/>
</dbReference>
<comment type="subcellular location">
    <subcellularLocation>
        <location evidence="7">Cytoplasm</location>
    </subcellularLocation>
</comment>
<proteinExistence type="inferred from homology"/>
<evidence type="ECO:0000256" key="4">
    <source>
        <dbReference type="ARBA" id="ARBA00022840"/>
    </source>
</evidence>
<keyword evidence="3 7" id="KW-0547">Nucleotide-binding</keyword>
<evidence type="ECO:0000256" key="7">
    <source>
        <dbReference type="HAMAP-Rule" id="MF_00534"/>
    </source>
</evidence>
<dbReference type="GO" id="GO:0005737">
    <property type="term" value="C:cytoplasm"/>
    <property type="evidence" value="ECO:0007669"/>
    <property type="project" value="UniProtKB-SubCell"/>
</dbReference>
<reference evidence="9 10" key="1">
    <citation type="journal article" date="2021" name="bioRxiv">
        <title>Unique metabolic strategies in Hadean analogues reveal hints for primordial physiology.</title>
        <authorList>
            <person name="Nobu M.K."/>
            <person name="Nakai R."/>
            <person name="Tamazawa S."/>
            <person name="Mori H."/>
            <person name="Toyoda A."/>
            <person name="Ijiri A."/>
            <person name="Suzuki S."/>
            <person name="Kurokawa K."/>
            <person name="Kamagata Y."/>
            <person name="Tamaki H."/>
        </authorList>
    </citation>
    <scope>NUCLEOTIDE SEQUENCE [LARGE SCALE GENOMIC DNA]</scope>
    <source>
        <strain evidence="9">BS525</strain>
    </source>
</reference>
<gene>
    <name evidence="7 9" type="primary">asnS</name>
    <name evidence="9" type="ORF">DDT42_00966</name>
</gene>
<dbReference type="GO" id="GO:0003676">
    <property type="term" value="F:nucleic acid binding"/>
    <property type="evidence" value="ECO:0007669"/>
    <property type="project" value="InterPro"/>
</dbReference>
<dbReference type="NCBIfam" id="NF003037">
    <property type="entry name" value="PRK03932.1"/>
    <property type="match status" value="1"/>
</dbReference>
<keyword evidence="5 7" id="KW-0648">Protein biosynthesis</keyword>
<comment type="subunit">
    <text evidence="7">Homodimer.</text>
</comment>
<dbReference type="NCBIfam" id="TIGR00457">
    <property type="entry name" value="asnS"/>
    <property type="match status" value="1"/>
</dbReference>
<evidence type="ECO:0000259" key="8">
    <source>
        <dbReference type="PROSITE" id="PS50862"/>
    </source>
</evidence>
<dbReference type="InterPro" id="IPR004522">
    <property type="entry name" value="Asn-tRNA-ligase"/>
</dbReference>
<dbReference type="PRINTS" id="PR01042">
    <property type="entry name" value="TRNASYNTHASP"/>
</dbReference>
<accession>A0A9E2BGD3</accession>
<dbReference type="Proteomes" id="UP000811545">
    <property type="component" value="Unassembled WGS sequence"/>
</dbReference>
<dbReference type="GO" id="GO:0005524">
    <property type="term" value="F:ATP binding"/>
    <property type="evidence" value="ECO:0007669"/>
    <property type="project" value="UniProtKB-UniRule"/>
</dbReference>
<comment type="catalytic activity">
    <reaction evidence="7">
        <text>tRNA(Asn) + L-asparagine + ATP = L-asparaginyl-tRNA(Asn) + AMP + diphosphate + H(+)</text>
        <dbReference type="Rhea" id="RHEA:11180"/>
        <dbReference type="Rhea" id="RHEA-COMP:9659"/>
        <dbReference type="Rhea" id="RHEA-COMP:9674"/>
        <dbReference type="ChEBI" id="CHEBI:15378"/>
        <dbReference type="ChEBI" id="CHEBI:30616"/>
        <dbReference type="ChEBI" id="CHEBI:33019"/>
        <dbReference type="ChEBI" id="CHEBI:58048"/>
        <dbReference type="ChEBI" id="CHEBI:78442"/>
        <dbReference type="ChEBI" id="CHEBI:78515"/>
        <dbReference type="ChEBI" id="CHEBI:456215"/>
        <dbReference type="EC" id="6.1.1.22"/>
    </reaction>
</comment>
<dbReference type="InterPro" id="IPR004365">
    <property type="entry name" value="NA-bd_OB_tRNA"/>
</dbReference>
<dbReference type="EC" id="6.1.1.22" evidence="7"/>
<dbReference type="InterPro" id="IPR012340">
    <property type="entry name" value="NA-bd_OB-fold"/>
</dbReference>
<evidence type="ECO:0000313" key="10">
    <source>
        <dbReference type="Proteomes" id="UP000811545"/>
    </source>
</evidence>
<organism evidence="9 10">
    <name type="scientific">Psychracetigena formicireducens</name>
    <dbReference type="NCBI Taxonomy" id="2986056"/>
    <lineage>
        <taxon>Bacteria</taxon>
        <taxon>Bacillati</taxon>
        <taxon>Candidatus Lithacetigenota</taxon>
        <taxon>Candidatus Psychracetigena</taxon>
    </lineage>
</organism>
<dbReference type="GO" id="GO:0004816">
    <property type="term" value="F:asparagine-tRNA ligase activity"/>
    <property type="evidence" value="ECO:0007669"/>
    <property type="project" value="UniProtKB-UniRule"/>
</dbReference>
<evidence type="ECO:0000256" key="2">
    <source>
        <dbReference type="ARBA" id="ARBA00022598"/>
    </source>
</evidence>
<dbReference type="PROSITE" id="PS50862">
    <property type="entry name" value="AA_TRNA_LIGASE_II"/>
    <property type="match status" value="1"/>
</dbReference>
<dbReference type="CDD" id="cd00776">
    <property type="entry name" value="AsxRS_core"/>
    <property type="match status" value="1"/>
</dbReference>
<dbReference type="InterPro" id="IPR006195">
    <property type="entry name" value="aa-tRNA-synth_II"/>
</dbReference>
<evidence type="ECO:0000256" key="3">
    <source>
        <dbReference type="ARBA" id="ARBA00022741"/>
    </source>
</evidence>
<comment type="caution">
    <text evidence="9">The sequence shown here is derived from an EMBL/GenBank/DDBJ whole genome shotgun (WGS) entry which is preliminary data.</text>
</comment>
<keyword evidence="4 7" id="KW-0067">ATP-binding</keyword>
<dbReference type="AlphaFoldDB" id="A0A9E2BGD3"/>
<dbReference type="InterPro" id="IPR002312">
    <property type="entry name" value="Asp/Asn-tRNA-synth_IIb"/>
</dbReference>
<evidence type="ECO:0000256" key="6">
    <source>
        <dbReference type="ARBA" id="ARBA00023146"/>
    </source>
</evidence>
<keyword evidence="2 7" id="KW-0436">Ligase</keyword>